<dbReference type="InParanoid" id="A0A2R5GJL4"/>
<evidence type="ECO:0000313" key="3">
    <source>
        <dbReference type="Proteomes" id="UP000241890"/>
    </source>
</evidence>
<feature type="compositionally biased region" description="Basic and acidic residues" evidence="1">
    <location>
        <begin position="59"/>
        <end position="70"/>
    </location>
</feature>
<reference evidence="2 3" key="1">
    <citation type="submission" date="2017-12" db="EMBL/GenBank/DDBJ databases">
        <title>Sequencing, de novo assembly and annotation of complete genome of a new Thraustochytrid species, strain FCC1311.</title>
        <authorList>
            <person name="Sedici K."/>
            <person name="Godart F."/>
            <person name="Aiese Cigliano R."/>
            <person name="Sanseverino W."/>
            <person name="Barakat M."/>
            <person name="Ortet P."/>
            <person name="Marechal E."/>
            <person name="Cagnac O."/>
            <person name="Amato A."/>
        </authorList>
    </citation>
    <scope>NUCLEOTIDE SEQUENCE [LARGE SCALE GENOMIC DNA]</scope>
</reference>
<gene>
    <name evidence="2" type="ORF">FCC1311_072912</name>
</gene>
<organism evidence="2 3">
    <name type="scientific">Hondaea fermentalgiana</name>
    <dbReference type="NCBI Taxonomy" id="2315210"/>
    <lineage>
        <taxon>Eukaryota</taxon>
        <taxon>Sar</taxon>
        <taxon>Stramenopiles</taxon>
        <taxon>Bigyra</taxon>
        <taxon>Labyrinthulomycetes</taxon>
        <taxon>Thraustochytrida</taxon>
        <taxon>Thraustochytriidae</taxon>
        <taxon>Hondaea</taxon>
    </lineage>
</organism>
<comment type="caution">
    <text evidence="2">The sequence shown here is derived from an EMBL/GenBank/DDBJ whole genome shotgun (WGS) entry which is preliminary data.</text>
</comment>
<keyword evidence="3" id="KW-1185">Reference proteome</keyword>
<feature type="compositionally biased region" description="Basic and acidic residues" evidence="1">
    <location>
        <begin position="1"/>
        <end position="10"/>
    </location>
</feature>
<evidence type="ECO:0000313" key="2">
    <source>
        <dbReference type="EMBL" id="GBG31070.1"/>
    </source>
</evidence>
<proteinExistence type="predicted"/>
<sequence>MLLENARDFGRGQPHGESPRCQPLPPTMATLLEVRKNLLYLVSLEFALGNLDALQAASEGHEEDRHRQRDAAANTSPTHASAVTPAPANVPQNAAPPRETAWAQSKSSSGAPKVPRPRLHSKTD</sequence>
<protein>
    <submittedName>
        <fullName evidence="2">Uncharacterized protein</fullName>
    </submittedName>
</protein>
<feature type="region of interest" description="Disordered" evidence="1">
    <location>
        <begin position="57"/>
        <end position="124"/>
    </location>
</feature>
<dbReference type="Proteomes" id="UP000241890">
    <property type="component" value="Unassembled WGS sequence"/>
</dbReference>
<evidence type="ECO:0000256" key="1">
    <source>
        <dbReference type="SAM" id="MobiDB-lite"/>
    </source>
</evidence>
<dbReference type="EMBL" id="BEYU01000090">
    <property type="protein sequence ID" value="GBG31070.1"/>
    <property type="molecule type" value="Genomic_DNA"/>
</dbReference>
<name>A0A2R5GJL4_9STRA</name>
<feature type="compositionally biased region" description="Basic residues" evidence="1">
    <location>
        <begin position="115"/>
        <end position="124"/>
    </location>
</feature>
<feature type="region of interest" description="Disordered" evidence="1">
    <location>
        <begin position="1"/>
        <end position="25"/>
    </location>
</feature>
<feature type="compositionally biased region" description="Low complexity" evidence="1">
    <location>
        <begin position="82"/>
        <end position="97"/>
    </location>
</feature>
<dbReference type="AlphaFoldDB" id="A0A2R5GJL4"/>
<accession>A0A2R5GJL4</accession>